<dbReference type="EMBL" id="BN001302">
    <property type="protein sequence ID" value="CBF73988.1"/>
    <property type="molecule type" value="Genomic_DNA"/>
</dbReference>
<accession>C8V6W1</accession>
<dbReference type="HOGENOM" id="CLU_3426892_0_0_1"/>
<dbReference type="Proteomes" id="UP000000560">
    <property type="component" value="Chromosome II"/>
</dbReference>
<reference evidence="3" key="2">
    <citation type="journal article" date="2009" name="Fungal Genet. Biol.">
        <title>The 2008 update of the Aspergillus nidulans genome annotation: a community effort.</title>
        <authorList>
            <person name="Wortman J.R."/>
            <person name="Gilsenan J.M."/>
            <person name="Joardar V."/>
            <person name="Deegan J."/>
            <person name="Clutterbuck J."/>
            <person name="Andersen M.R."/>
            <person name="Archer D."/>
            <person name="Bencina M."/>
            <person name="Braus G."/>
            <person name="Coutinho P."/>
            <person name="von Dohren H."/>
            <person name="Doonan J."/>
            <person name="Driessen A.J."/>
            <person name="Durek P."/>
            <person name="Espeso E."/>
            <person name="Fekete E."/>
            <person name="Flipphi M."/>
            <person name="Estrada C.G."/>
            <person name="Geysens S."/>
            <person name="Goldman G."/>
            <person name="de Groot P.W."/>
            <person name="Hansen K."/>
            <person name="Harris S.D."/>
            <person name="Heinekamp T."/>
            <person name="Helmstaedt K."/>
            <person name="Henrissat B."/>
            <person name="Hofmann G."/>
            <person name="Homan T."/>
            <person name="Horio T."/>
            <person name="Horiuchi H."/>
            <person name="James S."/>
            <person name="Jones M."/>
            <person name="Karaffa L."/>
            <person name="Karanyi Z."/>
            <person name="Kato M."/>
            <person name="Keller N."/>
            <person name="Kelly D.E."/>
            <person name="Kiel J.A."/>
            <person name="Kim J.M."/>
            <person name="van der Klei I.J."/>
            <person name="Klis F.M."/>
            <person name="Kovalchuk A."/>
            <person name="Krasevec N."/>
            <person name="Kubicek C.P."/>
            <person name="Liu B."/>
            <person name="Maccabe A."/>
            <person name="Meyer V."/>
            <person name="Mirabito P."/>
            <person name="Miskei M."/>
            <person name="Mos M."/>
            <person name="Mullins J."/>
            <person name="Nelson D.R."/>
            <person name="Nielsen J."/>
            <person name="Oakley B.R."/>
            <person name="Osmani S.A."/>
            <person name="Pakula T."/>
            <person name="Paszewski A."/>
            <person name="Paulsen I."/>
            <person name="Pilsyk S."/>
            <person name="Pocsi I."/>
            <person name="Punt P.J."/>
            <person name="Ram A.F."/>
            <person name="Ren Q."/>
            <person name="Robellet X."/>
            <person name="Robson G."/>
            <person name="Seiboth B."/>
            <person name="van Solingen P."/>
            <person name="Specht T."/>
            <person name="Sun J."/>
            <person name="Taheri-Talesh N."/>
            <person name="Takeshita N."/>
            <person name="Ussery D."/>
            <person name="vanKuyk P.A."/>
            <person name="Visser H."/>
            <person name="van de Vondervoort P.J."/>
            <person name="de Vries R.P."/>
            <person name="Walton J."/>
            <person name="Xiang X."/>
            <person name="Xiong Y."/>
            <person name="Zeng A.P."/>
            <person name="Brandt B.W."/>
            <person name="Cornell M.J."/>
            <person name="van den Hondel C.A."/>
            <person name="Visser J."/>
            <person name="Oliver S.G."/>
            <person name="Turner G."/>
        </authorList>
    </citation>
    <scope>GENOME REANNOTATION</scope>
    <source>
        <strain evidence="3">FGSC A4 / ATCC 38163 / CBS 112.46 / NRRL 194 / M139</strain>
    </source>
</reference>
<sequence length="21" mass="2539">MQNIRGQYQEIEKSIEKRNSS</sequence>
<name>C8V6W1_EMENI</name>
<reference evidence="3" key="1">
    <citation type="journal article" date="2005" name="Nature">
        <title>Sequencing of Aspergillus nidulans and comparative analysis with A. fumigatus and A. oryzae.</title>
        <authorList>
            <person name="Galagan J.E."/>
            <person name="Calvo S.E."/>
            <person name="Cuomo C."/>
            <person name="Ma L.J."/>
            <person name="Wortman J.R."/>
            <person name="Batzoglou S."/>
            <person name="Lee S.I."/>
            <person name="Basturkmen M."/>
            <person name="Spevak C.C."/>
            <person name="Clutterbuck J."/>
            <person name="Kapitonov V."/>
            <person name="Jurka J."/>
            <person name="Scazzocchio C."/>
            <person name="Farman M."/>
            <person name="Butler J."/>
            <person name="Purcell S."/>
            <person name="Harris S."/>
            <person name="Braus G.H."/>
            <person name="Draht O."/>
            <person name="Busch S."/>
            <person name="D'Enfert C."/>
            <person name="Bouchier C."/>
            <person name="Goldman G.H."/>
            <person name="Bell-Pedersen D."/>
            <person name="Griffiths-Jones S."/>
            <person name="Doonan J.H."/>
            <person name="Yu J."/>
            <person name="Vienken K."/>
            <person name="Pain A."/>
            <person name="Freitag M."/>
            <person name="Selker E.U."/>
            <person name="Archer D.B."/>
            <person name="Penalva M.A."/>
            <person name="Oakley B.R."/>
            <person name="Momany M."/>
            <person name="Tanaka T."/>
            <person name="Kumagai T."/>
            <person name="Asai K."/>
            <person name="Machida M."/>
            <person name="Nierman W.C."/>
            <person name="Denning D.W."/>
            <person name="Caddick M."/>
            <person name="Hynes M."/>
            <person name="Paoletti M."/>
            <person name="Fischer R."/>
            <person name="Miller B."/>
            <person name="Dyer P."/>
            <person name="Sachs M.S."/>
            <person name="Osmani S.A."/>
            <person name="Birren B.W."/>
        </authorList>
    </citation>
    <scope>NUCLEOTIDE SEQUENCE [LARGE SCALE GENOMIC DNA]</scope>
    <source>
        <strain evidence="3">FGSC A4 / ATCC 38163 / CBS 112.46 / NRRL 194 / M139</strain>
    </source>
</reference>
<dbReference type="AlphaFoldDB" id="C8V6W1"/>
<evidence type="ECO:0000313" key="2">
    <source>
        <dbReference type="EMBL" id="CBF73988.1"/>
    </source>
</evidence>
<dbReference type="InParanoid" id="C8V6W1"/>
<gene>
    <name evidence="2" type="ORF">ANIA_11589</name>
</gene>
<proteinExistence type="predicted"/>
<keyword evidence="3" id="KW-1185">Reference proteome</keyword>
<evidence type="ECO:0000256" key="1">
    <source>
        <dbReference type="SAM" id="MobiDB-lite"/>
    </source>
</evidence>
<evidence type="ECO:0000313" key="3">
    <source>
        <dbReference type="Proteomes" id="UP000000560"/>
    </source>
</evidence>
<feature type="region of interest" description="Disordered" evidence="1">
    <location>
        <begin position="1"/>
        <end position="21"/>
    </location>
</feature>
<organism evidence="2 3">
    <name type="scientific">Emericella nidulans (strain FGSC A4 / ATCC 38163 / CBS 112.46 / NRRL 194 / M139)</name>
    <name type="common">Aspergillus nidulans</name>
    <dbReference type="NCBI Taxonomy" id="227321"/>
    <lineage>
        <taxon>Eukaryota</taxon>
        <taxon>Fungi</taxon>
        <taxon>Dikarya</taxon>
        <taxon>Ascomycota</taxon>
        <taxon>Pezizomycotina</taxon>
        <taxon>Eurotiomycetes</taxon>
        <taxon>Eurotiomycetidae</taxon>
        <taxon>Eurotiales</taxon>
        <taxon>Aspergillaceae</taxon>
        <taxon>Aspergillus</taxon>
        <taxon>Aspergillus subgen. Nidulantes</taxon>
    </lineage>
</organism>
<protein>
    <submittedName>
        <fullName evidence="2">Uncharacterized protein</fullName>
    </submittedName>
</protein>
<feature type="compositionally biased region" description="Basic and acidic residues" evidence="1">
    <location>
        <begin position="10"/>
        <end position="21"/>
    </location>
</feature>